<accession>A0A1S8GR89</accession>
<keyword evidence="11" id="KW-1185">Reference proteome</keyword>
<evidence type="ECO:0000256" key="7">
    <source>
        <dbReference type="ARBA" id="ARBA00023204"/>
    </source>
</evidence>
<keyword evidence="5" id="KW-0067">ATP-binding</keyword>
<dbReference type="GO" id="GO:0006281">
    <property type="term" value="P:DNA repair"/>
    <property type="evidence" value="ECO:0007669"/>
    <property type="project" value="UniProtKB-KW"/>
</dbReference>
<organism evidence="10 11">
    <name type="scientific">Bombella intestini</name>
    <dbReference type="NCBI Taxonomy" id="1539051"/>
    <lineage>
        <taxon>Bacteria</taxon>
        <taxon>Pseudomonadati</taxon>
        <taxon>Pseudomonadota</taxon>
        <taxon>Alphaproteobacteria</taxon>
        <taxon>Acetobacterales</taxon>
        <taxon>Acetobacteraceae</taxon>
        <taxon>Bombella</taxon>
    </lineage>
</organism>
<dbReference type="SMART" id="SM00490">
    <property type="entry name" value="HELICc"/>
    <property type="match status" value="1"/>
</dbReference>
<dbReference type="Gene3D" id="3.40.50.300">
    <property type="entry name" value="P-loop containing nucleotide triphosphate hydrolases"/>
    <property type="match status" value="2"/>
</dbReference>
<evidence type="ECO:0000256" key="1">
    <source>
        <dbReference type="ARBA" id="ARBA00022741"/>
    </source>
</evidence>
<dbReference type="CDD" id="cd17992">
    <property type="entry name" value="DEXHc_RecG"/>
    <property type="match status" value="1"/>
</dbReference>
<comment type="caution">
    <text evidence="10">The sequence shown here is derived from an EMBL/GenBank/DDBJ whole genome shotgun (WGS) entry which is preliminary data.</text>
</comment>
<dbReference type="InterPro" id="IPR012340">
    <property type="entry name" value="NA-bd_OB-fold"/>
</dbReference>
<dbReference type="InterPro" id="IPR027417">
    <property type="entry name" value="P-loop_NTPase"/>
</dbReference>
<dbReference type="PANTHER" id="PTHR47964">
    <property type="entry name" value="ATP-DEPENDENT DNA HELICASE HOMOLOG RECG, CHLOROPLASTIC"/>
    <property type="match status" value="1"/>
</dbReference>
<dbReference type="Pfam" id="PF00270">
    <property type="entry name" value="DEAD"/>
    <property type="match status" value="1"/>
</dbReference>
<dbReference type="GO" id="GO:0016787">
    <property type="term" value="F:hydrolase activity"/>
    <property type="evidence" value="ECO:0007669"/>
    <property type="project" value="UniProtKB-KW"/>
</dbReference>
<dbReference type="GO" id="GO:0005524">
    <property type="term" value="F:ATP binding"/>
    <property type="evidence" value="ECO:0007669"/>
    <property type="project" value="UniProtKB-KW"/>
</dbReference>
<dbReference type="CDD" id="cd04488">
    <property type="entry name" value="RecG_wedge_OBF"/>
    <property type="match status" value="1"/>
</dbReference>
<dbReference type="Proteomes" id="UP000200980">
    <property type="component" value="Unassembled WGS sequence"/>
</dbReference>
<dbReference type="OrthoDB" id="9804325at2"/>
<dbReference type="GO" id="GO:0003677">
    <property type="term" value="F:DNA binding"/>
    <property type="evidence" value="ECO:0007669"/>
    <property type="project" value="UniProtKB-KW"/>
</dbReference>
<gene>
    <name evidence="10" type="ORF">AL01_00750</name>
</gene>
<dbReference type="SUPFAM" id="SSF50249">
    <property type="entry name" value="Nucleic acid-binding proteins"/>
    <property type="match status" value="1"/>
</dbReference>
<evidence type="ECO:0000256" key="6">
    <source>
        <dbReference type="ARBA" id="ARBA00023125"/>
    </source>
</evidence>
<dbReference type="Pfam" id="PF19833">
    <property type="entry name" value="RecG_dom3_C"/>
    <property type="match status" value="1"/>
</dbReference>
<dbReference type="SUPFAM" id="SSF52540">
    <property type="entry name" value="P-loop containing nucleoside triphosphate hydrolases"/>
    <property type="match status" value="2"/>
</dbReference>
<dbReference type="Pfam" id="PF00271">
    <property type="entry name" value="Helicase_C"/>
    <property type="match status" value="1"/>
</dbReference>
<dbReference type="AlphaFoldDB" id="A0A1S8GR89"/>
<dbReference type="STRING" id="1539051.AL01_00750"/>
<dbReference type="InterPro" id="IPR045562">
    <property type="entry name" value="RecG_dom3_C"/>
</dbReference>
<feature type="domain" description="Helicase ATP-binding" evidence="8">
    <location>
        <begin position="290"/>
        <end position="448"/>
    </location>
</feature>
<evidence type="ECO:0000313" key="11">
    <source>
        <dbReference type="Proteomes" id="UP000200980"/>
    </source>
</evidence>
<evidence type="ECO:0000256" key="3">
    <source>
        <dbReference type="ARBA" id="ARBA00022801"/>
    </source>
</evidence>
<evidence type="ECO:0000259" key="8">
    <source>
        <dbReference type="PROSITE" id="PS51192"/>
    </source>
</evidence>
<dbReference type="InterPro" id="IPR001650">
    <property type="entry name" value="Helicase_C-like"/>
</dbReference>
<dbReference type="SMART" id="SM00487">
    <property type="entry name" value="DEXDc"/>
    <property type="match status" value="1"/>
</dbReference>
<dbReference type="InterPro" id="IPR047112">
    <property type="entry name" value="RecG/Mfd"/>
</dbReference>
<keyword evidence="4 10" id="KW-0347">Helicase</keyword>
<dbReference type="PROSITE" id="PS51192">
    <property type="entry name" value="HELICASE_ATP_BIND_1"/>
    <property type="match status" value="1"/>
</dbReference>
<evidence type="ECO:0000256" key="5">
    <source>
        <dbReference type="ARBA" id="ARBA00022840"/>
    </source>
</evidence>
<dbReference type="InterPro" id="IPR011545">
    <property type="entry name" value="DEAD/DEAH_box_helicase_dom"/>
</dbReference>
<keyword evidence="3" id="KW-0378">Hydrolase</keyword>
<keyword evidence="1" id="KW-0547">Nucleotide-binding</keyword>
<dbReference type="NCBIfam" id="NF008164">
    <property type="entry name" value="PRK10917.1-2"/>
    <property type="match status" value="1"/>
</dbReference>
<feature type="domain" description="Helicase C-terminal" evidence="9">
    <location>
        <begin position="481"/>
        <end position="626"/>
    </location>
</feature>
<proteinExistence type="predicted"/>
<keyword evidence="2" id="KW-0227">DNA damage</keyword>
<dbReference type="GO" id="GO:0003678">
    <property type="term" value="F:DNA helicase activity"/>
    <property type="evidence" value="ECO:0007669"/>
    <property type="project" value="TreeGrafter"/>
</dbReference>
<sequence length="700" mass="76885">MPLAPPSARIAPLLAPISSLPGIGPRHATMLNKISGGKRIIDLLFTLPEKLIDRRRLMTLAEGKTLLAGDILTSHVHVVGVRRPTRASQPTVLTTRDNTGTLEITFFQKGRLFLPPEGTEILVSGRVGHYHDRLTLSRPDHIMAWEKKDSFPWLEPVWPLTAGLFPSTVRRAMQAALALVPTDLPEWLDPPLIKKRGWPNFVTALGLMHFPETLPADQDPTPILERARARLAADEVLADQLCLGLARMQAKTRTGRSLRGDGSLRHALLERFGHKPTPAQHRVMAEIATDMERPAPMMRLLQGDVGAGKTLVAMMAMLQAVEAGTQAAFMAPTEILAQQHASTFEALCPVPFVFLSGSVKGKARRVALAKLADGHAKIAIGTHALFQDGVTFADLGLAVIDEQHRFGVEQRMKLASKGPSTDLLVMTATPIPRTLQLTEWGEMGVSRLDSKPAGRQPIHTTVHNMNKLDDIFAGIKRALDQGKQIFWVCPLIEESETQSAAAAEERWAELTKRFGPIIGLAHGKQDIDTRQNALTAFQKGQTRLLVATTVIEVGVDIPNATIMVIEQAERFGLAQLHQLRGRVGRGAQKSFCLLLHSEGTGFTAQRRLHLLRDTEDGFLIADEDFRIRGGGDLTGNRQSGMPGFRLADPTRLSLLLTAMRQDSQRELTRDPELTSPRGLALQDLLHIFDRAMPSRLLVSG</sequence>
<dbReference type="InterPro" id="IPR014001">
    <property type="entry name" value="Helicase_ATP-bd"/>
</dbReference>
<dbReference type="EMBL" id="JATM01000001">
    <property type="protein sequence ID" value="OOL19553.1"/>
    <property type="molecule type" value="Genomic_DNA"/>
</dbReference>
<keyword evidence="7" id="KW-0234">DNA repair</keyword>
<evidence type="ECO:0000256" key="4">
    <source>
        <dbReference type="ARBA" id="ARBA00022806"/>
    </source>
</evidence>
<reference evidence="10 11" key="1">
    <citation type="journal article" date="2016" name="PLoS ONE">
        <title>Whole-Genome Sequence Analysis of Bombella intestini LMG 28161T, a Novel Acetic Acid Bacterium Isolated from the Crop of a Red-Tailed Bumble Bee, Bombus lapidarius.</title>
        <authorList>
            <person name="Li L."/>
            <person name="Illeghems K."/>
            <person name="Van Kerrebroeck S."/>
            <person name="Borremans W."/>
            <person name="Cleenwerck I."/>
            <person name="Smagghe G."/>
            <person name="De Vuyst L."/>
            <person name="Vandamme P."/>
        </authorList>
    </citation>
    <scope>NUCLEOTIDE SEQUENCE [LARGE SCALE GENOMIC DNA]</scope>
    <source>
        <strain evidence="10 11">R-52487</strain>
    </source>
</reference>
<name>A0A1S8GR89_9PROT</name>
<keyword evidence="6" id="KW-0238">DNA-binding</keyword>
<evidence type="ECO:0000259" key="9">
    <source>
        <dbReference type="PROSITE" id="PS51194"/>
    </source>
</evidence>
<protein>
    <submittedName>
        <fullName evidence="10">ATP-dependent DNA helicase RecG</fullName>
    </submittedName>
</protein>
<dbReference type="RefSeq" id="WP_077395362.1">
    <property type="nucleotide sequence ID" value="NZ_JATM01000001.1"/>
</dbReference>
<evidence type="ECO:0000313" key="10">
    <source>
        <dbReference type="EMBL" id="OOL19553.1"/>
    </source>
</evidence>
<dbReference type="PANTHER" id="PTHR47964:SF1">
    <property type="entry name" value="ATP-DEPENDENT DNA HELICASE HOMOLOG RECG, CHLOROPLASTIC"/>
    <property type="match status" value="1"/>
</dbReference>
<dbReference type="PROSITE" id="PS51194">
    <property type="entry name" value="HELICASE_CTER"/>
    <property type="match status" value="1"/>
</dbReference>
<evidence type="ECO:0000256" key="2">
    <source>
        <dbReference type="ARBA" id="ARBA00022763"/>
    </source>
</evidence>